<dbReference type="SUPFAM" id="SSF52540">
    <property type="entry name" value="P-loop containing nucleoside triphosphate hydrolases"/>
    <property type="match status" value="1"/>
</dbReference>
<dbReference type="OrthoDB" id="651281at2"/>
<reference evidence="1 2" key="1">
    <citation type="submission" date="2016-11" db="EMBL/GenBank/DDBJ databases">
        <authorList>
            <person name="Jaros S."/>
            <person name="Januszkiewicz K."/>
            <person name="Wedrychowicz H."/>
        </authorList>
    </citation>
    <scope>NUCLEOTIDE SEQUENCE [LARGE SCALE GENOMIC DNA]</scope>
    <source>
        <strain evidence="1 2">BPI-34</strain>
    </source>
</reference>
<sequence length="1256" mass="145937">MKICIFYSWQSEYEDDCKRFIGAAIKAAVNELNAEQTIFEYYVVRGGGGLIGSQEINVQIDNALRYEACMVVSDYTHIGQLPTKDGEGKWIKRRALPNPNVIDETARAKERVGTMQIIKVNNTYYGDYKENIDMYFDIQNERFPLGYSFHKTEKDAKPYETKAFRKLKESLKESIGECKDEFLKNQKVRFSPLVPLMDIYEEKIFKEPFLPAKKFVEIQERIATGKSFRLLALPGIGKTRMVCEAFRGLDINLYYCDCKNKNTGIIREAIGKLLESTKDKQIVVVDNCDQTAHSTLLEETYNHDTECQLITLYYNVREIDDTDVEVMRITPKETPDVVKFLLDNVKGLADTDKEAIMEIAGGFPLMVNMLIEQYAETGRIASVSKAELFNRMLNINEQNADDIEKKKVMTAFSIFKFIGLWNRHEKEGRFVANNQILTPLVDRDAENRFVRFLNVYAEFSNGYLLDKEGDMVLMRPVPLAIYLAKKWYQLQTAETISLLVSQIHALEDEGTKNMLIESLSRRVTLMADVPLAQDLVGNLLNPINSPFLSEEVVLTKLGSRLFLAFSEVNPEACAFALYQIIRKKNDSALIAIGEARRNLAWALDHLAFDRRSFKSAMLTLARFSQVETEGMLSNNTTGLFIERFPVFLPATEVPLMERLEVIEELIKEKRNKDLVRKALLMGLNVNHDYRTGGAEKQGLKSLTDYVPKTYGEVIDYFSACFKLLLSVTDNKEEEKEIGKTISSCARGYYLRGFEPFLFEAISELAPRYDYDWEEMKEALSFIVKYDAPKRKNYRVEEIEELKKKFTRDDYVYRLLHGDKDFDYEDNMSFEEELKRKINKYEAFAHELIDGRLYEEKEIMEGVMRGDCFHYNNYGVALSAYSKEKGVQKELLGIIRDLVLYQEVSRDGESLLIYFLLHIEDKELLEETYEAVLNSEKKRLLPAIYAIKAEEESRLAQLFDLLDQGELAIVDFKGYFNYRALANFDVKYVASRLLKYGPEGAGLVLTHCHNLLFGDHEIDTGYQEIGRKCLLLADIHRSQIDDHIYMNSMNNYLEKHPDEGMAWHVQELQERMFEEHNLRDNYYLGRLYRKVLKNYTVILLPRVLELLEKKNVRHSWIDLMRTSYPQEKGNEAPIYTLISEDDWFSWLDNATNHDRAYTLAMMFSYAENGRASTTMLRLIDGYWCFEIQDALGSRMHTFSWTGSGIPLYRSRIAICEDYVARLTNEEAREWFRNDIEYWEKEINEELLDNAHKRAIYD</sequence>
<name>A0A1M7FPF8_XYLRU</name>
<evidence type="ECO:0000313" key="1">
    <source>
        <dbReference type="EMBL" id="SHM05971.1"/>
    </source>
</evidence>
<accession>A0A1M7FPF8</accession>
<evidence type="ECO:0000313" key="2">
    <source>
        <dbReference type="Proteomes" id="UP000184280"/>
    </source>
</evidence>
<protein>
    <submittedName>
        <fullName evidence="1">Uncharacterized protein</fullName>
    </submittedName>
</protein>
<dbReference type="AlphaFoldDB" id="A0A1M7FPF8"/>
<dbReference type="EMBL" id="FRCJ01000002">
    <property type="protein sequence ID" value="SHM05971.1"/>
    <property type="molecule type" value="Genomic_DNA"/>
</dbReference>
<dbReference type="Proteomes" id="UP000184280">
    <property type="component" value="Unassembled WGS sequence"/>
</dbReference>
<gene>
    <name evidence="1" type="ORF">SAMN04488494_1225</name>
</gene>
<dbReference type="InterPro" id="IPR027417">
    <property type="entry name" value="P-loop_NTPase"/>
</dbReference>
<dbReference type="RefSeq" id="WP_073043690.1">
    <property type="nucleotide sequence ID" value="NZ_FRCJ01000002.1"/>
</dbReference>
<organism evidence="1 2">
    <name type="scientific">Xylanibacter ruminicola</name>
    <name type="common">Prevotella ruminicola</name>
    <dbReference type="NCBI Taxonomy" id="839"/>
    <lineage>
        <taxon>Bacteria</taxon>
        <taxon>Pseudomonadati</taxon>
        <taxon>Bacteroidota</taxon>
        <taxon>Bacteroidia</taxon>
        <taxon>Bacteroidales</taxon>
        <taxon>Prevotellaceae</taxon>
        <taxon>Xylanibacter</taxon>
    </lineage>
</organism>
<proteinExistence type="predicted"/>